<dbReference type="InterPro" id="IPR005631">
    <property type="entry name" value="SDH"/>
</dbReference>
<dbReference type="SUPFAM" id="SSF109910">
    <property type="entry name" value="YgfY-like"/>
    <property type="match status" value="1"/>
</dbReference>
<organism evidence="4 5">
    <name type="scientific">Novosphingobium capsulatum</name>
    <dbReference type="NCBI Taxonomy" id="13688"/>
    <lineage>
        <taxon>Bacteria</taxon>
        <taxon>Pseudomonadati</taxon>
        <taxon>Pseudomonadota</taxon>
        <taxon>Alphaproteobacteria</taxon>
        <taxon>Sphingomonadales</taxon>
        <taxon>Sphingomonadaceae</taxon>
        <taxon>Novosphingobium</taxon>
    </lineage>
</organism>
<dbReference type="InterPro" id="IPR036714">
    <property type="entry name" value="SDH_sf"/>
</dbReference>
<evidence type="ECO:0000313" key="5">
    <source>
        <dbReference type="Proteomes" id="UP001184150"/>
    </source>
</evidence>
<accession>A0ABU1MIB5</accession>
<evidence type="ECO:0000256" key="2">
    <source>
        <dbReference type="ARBA" id="ARBA00019418"/>
    </source>
</evidence>
<keyword evidence="5" id="KW-1185">Reference proteome</keyword>
<protein>
    <recommendedName>
        <fullName evidence="2">FAD assembly factor SdhE</fullName>
    </recommendedName>
</protein>
<keyword evidence="3" id="KW-0143">Chaperone</keyword>
<comment type="similarity">
    <text evidence="1">Belongs to the SdhE FAD assembly factor family.</text>
</comment>
<proteinExistence type="inferred from homology"/>
<evidence type="ECO:0000256" key="1">
    <source>
        <dbReference type="ARBA" id="ARBA00008571"/>
    </source>
</evidence>
<comment type="caution">
    <text evidence="4">The sequence shown here is derived from an EMBL/GenBank/DDBJ whole genome shotgun (WGS) entry which is preliminary data.</text>
</comment>
<evidence type="ECO:0000256" key="3">
    <source>
        <dbReference type="ARBA" id="ARBA00023186"/>
    </source>
</evidence>
<dbReference type="Proteomes" id="UP001184150">
    <property type="component" value="Unassembled WGS sequence"/>
</dbReference>
<sequence>MTETTATPDSPQLDDARLRRMKFRAWHRGTREADYMIGCFFDRFHSQWGEAEAVWFETLMDEEDVDILGWALGTLSVPEEYAGPLMDRMRQLDYVEIPR</sequence>
<name>A0ABU1MIB5_9SPHN</name>
<gene>
    <name evidence="4" type="ORF">J2792_000951</name>
</gene>
<dbReference type="Gene3D" id="1.10.150.250">
    <property type="entry name" value="Flavinator of succinate dehydrogenase"/>
    <property type="match status" value="1"/>
</dbReference>
<evidence type="ECO:0000313" key="4">
    <source>
        <dbReference type="EMBL" id="MDR6510091.1"/>
    </source>
</evidence>
<reference evidence="4 5" key="1">
    <citation type="submission" date="2023-07" db="EMBL/GenBank/DDBJ databases">
        <title>Sorghum-associated microbial communities from plants grown in Nebraska, USA.</title>
        <authorList>
            <person name="Schachtman D."/>
        </authorList>
    </citation>
    <scope>NUCLEOTIDE SEQUENCE [LARGE SCALE GENOMIC DNA]</scope>
    <source>
        <strain evidence="4 5">DS1027</strain>
    </source>
</reference>
<dbReference type="Pfam" id="PF03937">
    <property type="entry name" value="Sdh5"/>
    <property type="match status" value="1"/>
</dbReference>
<dbReference type="RefSeq" id="WP_062785435.1">
    <property type="nucleotide sequence ID" value="NZ_CP140000.1"/>
</dbReference>
<dbReference type="EMBL" id="JAVDRD010000002">
    <property type="protein sequence ID" value="MDR6510091.1"/>
    <property type="molecule type" value="Genomic_DNA"/>
</dbReference>